<reference evidence="10" key="1">
    <citation type="submission" date="2017-02" db="EMBL/GenBank/DDBJ databases">
        <authorList>
            <person name="Varghese N."/>
            <person name="Submissions S."/>
        </authorList>
    </citation>
    <scope>NUCLEOTIDE SEQUENCE [LARGE SCALE GENOMIC DNA]</scope>
    <source>
        <strain evidence="10">DSM 23966</strain>
    </source>
</reference>
<evidence type="ECO:0000256" key="3">
    <source>
        <dbReference type="ARBA" id="ARBA00022448"/>
    </source>
</evidence>
<proteinExistence type="inferred from homology"/>
<keyword evidence="3" id="KW-0813">Transport</keyword>
<evidence type="ECO:0000256" key="1">
    <source>
        <dbReference type="ARBA" id="ARBA00004651"/>
    </source>
</evidence>
<evidence type="ECO:0000256" key="7">
    <source>
        <dbReference type="ARBA" id="ARBA00023136"/>
    </source>
</evidence>
<dbReference type="InterPro" id="IPR004776">
    <property type="entry name" value="Mem_transp_PIN-like"/>
</dbReference>
<dbReference type="PANTHER" id="PTHR36838">
    <property type="entry name" value="AUXIN EFFLUX CARRIER FAMILY PROTEIN"/>
    <property type="match status" value="1"/>
</dbReference>
<accession>A0A1T4Y3G8</accession>
<dbReference type="InterPro" id="IPR038770">
    <property type="entry name" value="Na+/solute_symporter_sf"/>
</dbReference>
<protein>
    <recommendedName>
        <fullName evidence="11">Permease</fullName>
    </recommendedName>
</protein>
<evidence type="ECO:0000256" key="2">
    <source>
        <dbReference type="ARBA" id="ARBA00010145"/>
    </source>
</evidence>
<gene>
    <name evidence="9" type="ORF">SAMN04244570_1715</name>
</gene>
<feature type="transmembrane region" description="Helical" evidence="8">
    <location>
        <begin position="195"/>
        <end position="213"/>
    </location>
</feature>
<dbReference type="RefSeq" id="WP_078817290.1">
    <property type="nucleotide sequence ID" value="NZ_FUYJ01000002.1"/>
</dbReference>
<dbReference type="PANTHER" id="PTHR36838:SF3">
    <property type="entry name" value="TRANSPORTER AUXIN EFFLUX CARRIER EC FAMILY"/>
    <property type="match status" value="1"/>
</dbReference>
<feature type="transmembrane region" description="Helical" evidence="8">
    <location>
        <begin position="129"/>
        <end position="151"/>
    </location>
</feature>
<evidence type="ECO:0000313" key="10">
    <source>
        <dbReference type="Proteomes" id="UP000190042"/>
    </source>
</evidence>
<comment type="subcellular location">
    <subcellularLocation>
        <location evidence="1">Cell membrane</location>
        <topology evidence="1">Multi-pass membrane protein</topology>
    </subcellularLocation>
</comment>
<feature type="transmembrane region" description="Helical" evidence="8">
    <location>
        <begin position="163"/>
        <end position="183"/>
    </location>
</feature>
<keyword evidence="7 8" id="KW-0472">Membrane</keyword>
<dbReference type="EMBL" id="FUYJ01000002">
    <property type="protein sequence ID" value="SKA95851.1"/>
    <property type="molecule type" value="Genomic_DNA"/>
</dbReference>
<feature type="transmembrane region" description="Helical" evidence="8">
    <location>
        <begin position="67"/>
        <end position="90"/>
    </location>
</feature>
<organism evidence="9 10">
    <name type="scientific">Sporosarcina newyorkensis</name>
    <dbReference type="NCBI Taxonomy" id="759851"/>
    <lineage>
        <taxon>Bacteria</taxon>
        <taxon>Bacillati</taxon>
        <taxon>Bacillota</taxon>
        <taxon>Bacilli</taxon>
        <taxon>Bacillales</taxon>
        <taxon>Caryophanaceae</taxon>
        <taxon>Sporosarcina</taxon>
    </lineage>
</organism>
<evidence type="ECO:0000256" key="5">
    <source>
        <dbReference type="ARBA" id="ARBA00022692"/>
    </source>
</evidence>
<feature type="transmembrane region" description="Helical" evidence="8">
    <location>
        <begin position="6"/>
        <end position="24"/>
    </location>
</feature>
<evidence type="ECO:0008006" key="11">
    <source>
        <dbReference type="Google" id="ProtNLM"/>
    </source>
</evidence>
<name>A0A1T4Y3G8_9BACL</name>
<evidence type="ECO:0000256" key="8">
    <source>
        <dbReference type="SAM" id="Phobius"/>
    </source>
</evidence>
<keyword evidence="5 8" id="KW-0812">Transmembrane</keyword>
<feature type="transmembrane region" description="Helical" evidence="8">
    <location>
        <begin position="36"/>
        <end position="55"/>
    </location>
</feature>
<dbReference type="Gene3D" id="1.20.1530.20">
    <property type="match status" value="2"/>
</dbReference>
<dbReference type="Proteomes" id="UP000190042">
    <property type="component" value="Unassembled WGS sequence"/>
</dbReference>
<feature type="transmembrane region" description="Helical" evidence="8">
    <location>
        <begin position="233"/>
        <end position="253"/>
    </location>
</feature>
<feature type="transmembrane region" description="Helical" evidence="8">
    <location>
        <begin position="102"/>
        <end position="123"/>
    </location>
</feature>
<sequence length="317" mass="34446">MQLSTVFNSITLIGMMIVIGVALARVTPINESTKKTYTLLIVNVAMPCIILSSIFKVNIDQSMLRNIGIVLILSVVINTIGIGIGWVFASSFSGNRRLRQEIALLSGLGNTGFIGIPLCAAILGPEGALYAAIFDAGVDIVIWTVGVMILKNSYAFSIVNIKSLINIPIVAIIVGLLCTFINYRPPEIFIDLSNQLAALASPLAMFYIGLLIMSKSENKSAIKTTNVNIFSPIFSKLVVLPIITLFIISILPIQMDVMINKVLLIQAMMPSLTLASILFTKYSKDEVFGAFATVMSTIISLVTIPSLILIFIKFKYM</sequence>
<dbReference type="Pfam" id="PF03547">
    <property type="entry name" value="Mem_trans"/>
    <property type="match status" value="1"/>
</dbReference>
<keyword evidence="6 8" id="KW-1133">Transmembrane helix</keyword>
<evidence type="ECO:0000256" key="4">
    <source>
        <dbReference type="ARBA" id="ARBA00022475"/>
    </source>
</evidence>
<evidence type="ECO:0000256" key="6">
    <source>
        <dbReference type="ARBA" id="ARBA00022989"/>
    </source>
</evidence>
<keyword evidence="10" id="KW-1185">Reference proteome</keyword>
<feature type="transmembrane region" description="Helical" evidence="8">
    <location>
        <begin position="287"/>
        <end position="312"/>
    </location>
</feature>
<comment type="similarity">
    <text evidence="2">Belongs to the auxin efflux carrier (TC 2.A.69) family.</text>
</comment>
<keyword evidence="4" id="KW-1003">Cell membrane</keyword>
<evidence type="ECO:0000313" key="9">
    <source>
        <dbReference type="EMBL" id="SKA95851.1"/>
    </source>
</evidence>
<dbReference type="GO" id="GO:0055085">
    <property type="term" value="P:transmembrane transport"/>
    <property type="evidence" value="ECO:0007669"/>
    <property type="project" value="InterPro"/>
</dbReference>
<dbReference type="GO" id="GO:0005886">
    <property type="term" value="C:plasma membrane"/>
    <property type="evidence" value="ECO:0007669"/>
    <property type="project" value="UniProtKB-SubCell"/>
</dbReference>
<dbReference type="AlphaFoldDB" id="A0A1T4Y3G8"/>